<dbReference type="VEuPathDB" id="VectorBase:GMOY002228"/>
<dbReference type="Pfam" id="PF00665">
    <property type="entry name" value="rve"/>
    <property type="match status" value="1"/>
</dbReference>
<dbReference type="SUPFAM" id="SSF53098">
    <property type="entry name" value="Ribonuclease H-like"/>
    <property type="match status" value="1"/>
</dbReference>
<dbReference type="EnsemblMetazoa" id="GMOY002228-RA">
    <property type="protein sequence ID" value="GMOY002228-PA"/>
    <property type="gene ID" value="GMOY002228"/>
</dbReference>
<dbReference type="EC" id="2.7.7.49" evidence="1"/>
<organism evidence="3 4">
    <name type="scientific">Glossina morsitans morsitans</name>
    <name type="common">Savannah tsetse fly</name>
    <dbReference type="NCBI Taxonomy" id="37546"/>
    <lineage>
        <taxon>Eukaryota</taxon>
        <taxon>Metazoa</taxon>
        <taxon>Ecdysozoa</taxon>
        <taxon>Arthropoda</taxon>
        <taxon>Hexapoda</taxon>
        <taxon>Insecta</taxon>
        <taxon>Pterygota</taxon>
        <taxon>Neoptera</taxon>
        <taxon>Endopterygota</taxon>
        <taxon>Diptera</taxon>
        <taxon>Brachycera</taxon>
        <taxon>Muscomorpha</taxon>
        <taxon>Hippoboscoidea</taxon>
        <taxon>Glossinidae</taxon>
        <taxon>Glossina</taxon>
    </lineage>
</organism>
<dbReference type="STRING" id="37546.A0A1B0FF49"/>
<accession>A0A1B0FF49</accession>
<reference evidence="3" key="1">
    <citation type="submission" date="2020-05" db="UniProtKB">
        <authorList>
            <consortium name="EnsemblMetazoa"/>
        </authorList>
    </citation>
    <scope>IDENTIFICATION</scope>
    <source>
        <strain evidence="3">Yale</strain>
    </source>
</reference>
<keyword evidence="4" id="KW-1185">Reference proteome</keyword>
<evidence type="ECO:0000313" key="4">
    <source>
        <dbReference type="Proteomes" id="UP000092444"/>
    </source>
</evidence>
<dbReference type="AlphaFoldDB" id="A0A1B0FF49"/>
<dbReference type="PANTHER" id="PTHR37984:SF15">
    <property type="entry name" value="INTEGRASE CATALYTIC DOMAIN-CONTAINING PROTEIN"/>
    <property type="match status" value="1"/>
</dbReference>
<evidence type="ECO:0000259" key="2">
    <source>
        <dbReference type="PROSITE" id="PS50994"/>
    </source>
</evidence>
<dbReference type="PROSITE" id="PS50994">
    <property type="entry name" value="INTEGRASE"/>
    <property type="match status" value="1"/>
</dbReference>
<dbReference type="GO" id="GO:0003676">
    <property type="term" value="F:nucleic acid binding"/>
    <property type="evidence" value="ECO:0007669"/>
    <property type="project" value="InterPro"/>
</dbReference>
<dbReference type="EMBL" id="CCAG010023566">
    <property type="status" value="NOT_ANNOTATED_CDS"/>
    <property type="molecule type" value="Genomic_DNA"/>
</dbReference>
<dbReference type="InterPro" id="IPR036397">
    <property type="entry name" value="RNaseH_sf"/>
</dbReference>
<dbReference type="FunFam" id="1.10.340.70:FF:000001">
    <property type="entry name" value="Retrovirus-related Pol polyprotein from transposon gypsy-like Protein"/>
    <property type="match status" value="1"/>
</dbReference>
<dbReference type="GO" id="GO:0003964">
    <property type="term" value="F:RNA-directed DNA polymerase activity"/>
    <property type="evidence" value="ECO:0007669"/>
    <property type="project" value="UniProtKB-EC"/>
</dbReference>
<sequence>MAYWAQWQSFIVEDVCLWRIWHSEDFSWAKKLLLGPQARTSEIIREYHNGPRGGHLGITKTMEKFKENFYWVGIKDSVAVWIRNCDQCSKSKGPKSKPRGRLQQYNAGVPLERIAMDISGPFLSSNAGNKYVLVLIDYFSRWSKVYPITDQEANTIAKVFVNNWVTRFGTPIELHSDQSRNFESSIFQEVCQIFDINKTRTTPLHPQSDGIDERFNRTLQEHLRKVIDDNQQD</sequence>
<dbReference type="GO" id="GO:0015074">
    <property type="term" value="P:DNA integration"/>
    <property type="evidence" value="ECO:0007669"/>
    <property type="project" value="InterPro"/>
</dbReference>
<dbReference type="InterPro" id="IPR041588">
    <property type="entry name" value="Integrase_H2C2"/>
</dbReference>
<dbReference type="FunFam" id="3.30.420.10:FF:000032">
    <property type="entry name" value="Retrovirus-related Pol polyprotein from transposon 297-like Protein"/>
    <property type="match status" value="1"/>
</dbReference>
<dbReference type="Gene3D" id="3.30.420.10">
    <property type="entry name" value="Ribonuclease H-like superfamily/Ribonuclease H"/>
    <property type="match status" value="1"/>
</dbReference>
<evidence type="ECO:0000256" key="1">
    <source>
        <dbReference type="ARBA" id="ARBA00012493"/>
    </source>
</evidence>
<name>A0A1B0FF49_GLOMM</name>
<feature type="domain" description="Integrase catalytic" evidence="2">
    <location>
        <begin position="106"/>
        <end position="233"/>
    </location>
</feature>
<dbReference type="PANTHER" id="PTHR37984">
    <property type="entry name" value="PROTEIN CBG26694"/>
    <property type="match status" value="1"/>
</dbReference>
<dbReference type="PhylomeDB" id="A0A1B0FF49"/>
<dbReference type="Pfam" id="PF17921">
    <property type="entry name" value="Integrase_H2C2"/>
    <property type="match status" value="1"/>
</dbReference>
<dbReference type="InterPro" id="IPR050951">
    <property type="entry name" value="Retrovirus_Pol_polyprotein"/>
</dbReference>
<dbReference type="InterPro" id="IPR012337">
    <property type="entry name" value="RNaseH-like_sf"/>
</dbReference>
<dbReference type="InterPro" id="IPR001584">
    <property type="entry name" value="Integrase_cat-core"/>
</dbReference>
<dbReference type="Gene3D" id="1.10.340.70">
    <property type="match status" value="1"/>
</dbReference>
<dbReference type="Proteomes" id="UP000092444">
    <property type="component" value="Unassembled WGS sequence"/>
</dbReference>
<proteinExistence type="predicted"/>
<evidence type="ECO:0000313" key="3">
    <source>
        <dbReference type="EnsemblMetazoa" id="GMOY002228-PA"/>
    </source>
</evidence>
<protein>
    <recommendedName>
        <fullName evidence="1">RNA-directed DNA polymerase</fullName>
        <ecNumber evidence="1">2.7.7.49</ecNumber>
    </recommendedName>
</protein>